<proteinExistence type="inferred from homology"/>
<evidence type="ECO:0000313" key="12">
    <source>
        <dbReference type="Proteomes" id="UP000614469"/>
    </source>
</evidence>
<dbReference type="InterPro" id="IPR005771">
    <property type="entry name" value="GalU_uridylyltTrfase_bac/arc"/>
</dbReference>
<feature type="domain" description="Nucleotidyl transferase" evidence="10">
    <location>
        <begin position="353"/>
        <end position="636"/>
    </location>
</feature>
<keyword evidence="6" id="KW-0418">Kinase</keyword>
<keyword evidence="5" id="KW-0547">Nucleotide-binding</keyword>
<dbReference type="EC" id="2.7.7.9" evidence="2"/>
<protein>
    <recommendedName>
        <fullName evidence="2">UTP--glucose-1-phosphate uridylyltransferase</fullName>
        <ecNumber evidence="2">2.7.7.9</ecNumber>
    </recommendedName>
</protein>
<dbReference type="GO" id="GO:0006011">
    <property type="term" value="P:UDP-alpha-D-glucose metabolic process"/>
    <property type="evidence" value="ECO:0007669"/>
    <property type="project" value="InterPro"/>
</dbReference>
<comment type="catalytic activity">
    <reaction evidence="8">
        <text>alpha-D-glucose 1-phosphate + UTP + H(+) = UDP-alpha-D-glucose + diphosphate</text>
        <dbReference type="Rhea" id="RHEA:19889"/>
        <dbReference type="ChEBI" id="CHEBI:15378"/>
        <dbReference type="ChEBI" id="CHEBI:33019"/>
        <dbReference type="ChEBI" id="CHEBI:46398"/>
        <dbReference type="ChEBI" id="CHEBI:58601"/>
        <dbReference type="ChEBI" id="CHEBI:58885"/>
        <dbReference type="EC" id="2.7.7.9"/>
    </reaction>
</comment>
<dbReference type="InterPro" id="IPR005835">
    <property type="entry name" value="NTP_transferase_dom"/>
</dbReference>
<dbReference type="SUPFAM" id="SSF53448">
    <property type="entry name" value="Nucleotide-diphospho-sugar transferases"/>
    <property type="match status" value="1"/>
</dbReference>
<name>A0A8J6TKH1_9CHLR</name>
<feature type="domain" description="GHMP kinase N-terminal" evidence="9">
    <location>
        <begin position="93"/>
        <end position="174"/>
    </location>
</feature>
<keyword evidence="7" id="KW-0067">ATP-binding</keyword>
<evidence type="ECO:0000313" key="11">
    <source>
        <dbReference type="EMBL" id="MBC8336612.1"/>
    </source>
</evidence>
<sequence>MKIFVPGRICLVGEHSDWAGGYRRINGDIEKGYTLITGTDQGIFADVKPHPTSLVLTSTAEDGTRKGPVEIPMEPSALLEEAQKGGFWSYMAGVAYQVLTQYHVRGLVIDNYKTDLPIKKGLSSSAAITVLTARAFNRVYDLKLTTRGEMELAYQGEIITPSRCGRMDQGCAFGKRPVLMTFDGDRLETQEVQVHEPMYFVIVDLQAKKDTMEILNRLNRCYPYAENEVEQGVQELLGPINKRIVAQAVDAINESSAEQLGSLLTEAQAFFDRYAAPACPEELTSPILHRVLGYEAFEPHVWGGKGVGSQGDGAAQFICRTEADQDAVIQILERDLHMPGLKLTITPQQKVRKAVIPAAGFGTRLFPATKAVKKELFPIVDRDGIAKPAILYIVEEAIGAGIEEVIIIVQKDDLPAFETFFKEQISIENYNKLPPTFQDYSHRLLEMGRRVTFVIQENQEGFGHAVYSAREAVGDEPFLLMLGDHIYRSTNETQCAGQLLKAYQLRGHNIVGMRRTPEEKISTFGTLTGVWLDNERLLNVTEFAEKPTLDYARTNLRVPGLEKNEYLTVFGQYIIKPKLFDYLQEHINNNVRERGEFQLTSALDRLRQEEGFLGLVMDGQRYDIGLPNYYLETLQEFQK</sequence>
<dbReference type="PANTHER" id="PTHR43197:SF1">
    <property type="entry name" value="UTP--GLUCOSE-1-PHOSPHATE URIDYLYLTRANSFERASE"/>
    <property type="match status" value="1"/>
</dbReference>
<organism evidence="11 12">
    <name type="scientific">Candidatus Desulfolinea nitratireducens</name>
    <dbReference type="NCBI Taxonomy" id="2841698"/>
    <lineage>
        <taxon>Bacteria</taxon>
        <taxon>Bacillati</taxon>
        <taxon>Chloroflexota</taxon>
        <taxon>Anaerolineae</taxon>
        <taxon>Anaerolineales</taxon>
        <taxon>Anaerolineales incertae sedis</taxon>
        <taxon>Candidatus Desulfolinea</taxon>
    </lineage>
</organism>
<dbReference type="InterPro" id="IPR020568">
    <property type="entry name" value="Ribosomal_Su5_D2-typ_SF"/>
</dbReference>
<dbReference type="GO" id="GO:0003983">
    <property type="term" value="F:UTP:glucose-1-phosphate uridylyltransferase activity"/>
    <property type="evidence" value="ECO:0007669"/>
    <property type="project" value="UniProtKB-EC"/>
</dbReference>
<dbReference type="PANTHER" id="PTHR43197">
    <property type="entry name" value="UTP--GLUCOSE-1-PHOSPHATE URIDYLYLTRANSFERASE"/>
    <property type="match status" value="1"/>
</dbReference>
<dbReference type="SUPFAM" id="SSF54211">
    <property type="entry name" value="Ribosomal protein S5 domain 2-like"/>
    <property type="match status" value="1"/>
</dbReference>
<evidence type="ECO:0000259" key="10">
    <source>
        <dbReference type="Pfam" id="PF00483"/>
    </source>
</evidence>
<evidence type="ECO:0000256" key="6">
    <source>
        <dbReference type="ARBA" id="ARBA00022777"/>
    </source>
</evidence>
<dbReference type="InterPro" id="IPR029044">
    <property type="entry name" value="Nucleotide-diphossugar_trans"/>
</dbReference>
<evidence type="ECO:0000256" key="4">
    <source>
        <dbReference type="ARBA" id="ARBA00022695"/>
    </source>
</evidence>
<evidence type="ECO:0000256" key="7">
    <source>
        <dbReference type="ARBA" id="ARBA00022840"/>
    </source>
</evidence>
<dbReference type="EMBL" id="JACNJN010000178">
    <property type="protein sequence ID" value="MBC8336612.1"/>
    <property type="molecule type" value="Genomic_DNA"/>
</dbReference>
<dbReference type="Pfam" id="PF00288">
    <property type="entry name" value="GHMP_kinases_N"/>
    <property type="match status" value="1"/>
</dbReference>
<evidence type="ECO:0000256" key="8">
    <source>
        <dbReference type="ARBA" id="ARBA00048128"/>
    </source>
</evidence>
<dbReference type="InterPro" id="IPR006204">
    <property type="entry name" value="GHMP_kinase_N_dom"/>
</dbReference>
<evidence type="ECO:0000259" key="9">
    <source>
        <dbReference type="Pfam" id="PF00288"/>
    </source>
</evidence>
<dbReference type="Gene3D" id="3.90.550.10">
    <property type="entry name" value="Spore Coat Polysaccharide Biosynthesis Protein SpsA, Chain A"/>
    <property type="match status" value="1"/>
</dbReference>
<dbReference type="GO" id="GO:0016301">
    <property type="term" value="F:kinase activity"/>
    <property type="evidence" value="ECO:0007669"/>
    <property type="project" value="UniProtKB-KW"/>
</dbReference>
<accession>A0A8J6TKH1</accession>
<dbReference type="PRINTS" id="PR00959">
    <property type="entry name" value="MEVGALKINASE"/>
</dbReference>
<dbReference type="AlphaFoldDB" id="A0A8J6TKH1"/>
<dbReference type="GO" id="GO:0005524">
    <property type="term" value="F:ATP binding"/>
    <property type="evidence" value="ECO:0007669"/>
    <property type="project" value="UniProtKB-KW"/>
</dbReference>
<dbReference type="Gene3D" id="3.30.70.890">
    <property type="entry name" value="GHMP kinase, C-terminal domain"/>
    <property type="match status" value="1"/>
</dbReference>
<keyword evidence="3 11" id="KW-0808">Transferase</keyword>
<comment type="caution">
    <text evidence="11">The sequence shown here is derived from an EMBL/GenBank/DDBJ whole genome shotgun (WGS) entry which is preliminary data.</text>
</comment>
<dbReference type="InterPro" id="IPR014721">
    <property type="entry name" value="Ribsml_uS5_D2-typ_fold_subgr"/>
</dbReference>
<evidence type="ECO:0000256" key="5">
    <source>
        <dbReference type="ARBA" id="ARBA00022741"/>
    </source>
</evidence>
<evidence type="ECO:0000256" key="1">
    <source>
        <dbReference type="ARBA" id="ARBA00006890"/>
    </source>
</evidence>
<dbReference type="InterPro" id="IPR036554">
    <property type="entry name" value="GHMP_kinase_C_sf"/>
</dbReference>
<keyword evidence="4" id="KW-0548">Nucleotidyltransferase</keyword>
<evidence type="ECO:0000256" key="3">
    <source>
        <dbReference type="ARBA" id="ARBA00022679"/>
    </source>
</evidence>
<reference evidence="11 12" key="1">
    <citation type="submission" date="2020-08" db="EMBL/GenBank/DDBJ databases">
        <title>Bridging the membrane lipid divide: bacteria of the FCB group superphylum have the potential to synthesize archaeal ether lipids.</title>
        <authorList>
            <person name="Villanueva L."/>
            <person name="Von Meijenfeldt F.A.B."/>
            <person name="Westbye A.B."/>
            <person name="Yadav S."/>
            <person name="Hopmans E.C."/>
            <person name="Dutilh B.E."/>
            <person name="Sinninghe Damste J.S."/>
        </authorList>
    </citation>
    <scope>NUCLEOTIDE SEQUENCE [LARGE SCALE GENOMIC DNA]</scope>
    <source>
        <strain evidence="11">NIOZ-UU36</strain>
    </source>
</reference>
<dbReference type="Pfam" id="PF00483">
    <property type="entry name" value="NTP_transferase"/>
    <property type="match status" value="1"/>
</dbReference>
<evidence type="ECO:0000256" key="2">
    <source>
        <dbReference type="ARBA" id="ARBA00012415"/>
    </source>
</evidence>
<dbReference type="Proteomes" id="UP000614469">
    <property type="component" value="Unassembled WGS sequence"/>
</dbReference>
<dbReference type="SUPFAM" id="SSF55060">
    <property type="entry name" value="GHMP Kinase, C-terminal domain"/>
    <property type="match status" value="1"/>
</dbReference>
<comment type="similarity">
    <text evidence="1">Belongs to the UDPGP type 2 family.</text>
</comment>
<dbReference type="Gene3D" id="3.30.230.10">
    <property type="match status" value="1"/>
</dbReference>
<gene>
    <name evidence="11" type="ORF">H8E29_15225</name>
</gene>